<protein>
    <submittedName>
        <fullName evidence="1">DNA-binding protein</fullName>
    </submittedName>
</protein>
<dbReference type="OrthoDB" id="696873at2"/>
<dbReference type="RefSeq" id="WP_125958442.1">
    <property type="nucleotide sequence ID" value="NZ_NGJT01000029.1"/>
</dbReference>
<gene>
    <name evidence="1" type="ORF">CBF36_10925</name>
</gene>
<evidence type="ECO:0000313" key="2">
    <source>
        <dbReference type="Proteomes" id="UP000288490"/>
    </source>
</evidence>
<dbReference type="GO" id="GO:0003677">
    <property type="term" value="F:DNA binding"/>
    <property type="evidence" value="ECO:0007669"/>
    <property type="project" value="UniProtKB-KW"/>
</dbReference>
<dbReference type="EMBL" id="NGJT01000029">
    <property type="protein sequence ID" value="RST90860.1"/>
    <property type="molecule type" value="Genomic_DNA"/>
</dbReference>
<comment type="caution">
    <text evidence="1">The sequence shown here is derived from an EMBL/GenBank/DDBJ whole genome shotgun (WGS) entry which is preliminary data.</text>
</comment>
<keyword evidence="2" id="KW-1185">Reference proteome</keyword>
<proteinExistence type="predicted"/>
<organism evidence="1 2">
    <name type="scientific">Vagococcus bubulae</name>
    <dbReference type="NCBI Taxonomy" id="1977868"/>
    <lineage>
        <taxon>Bacteria</taxon>
        <taxon>Bacillati</taxon>
        <taxon>Bacillota</taxon>
        <taxon>Bacilli</taxon>
        <taxon>Lactobacillales</taxon>
        <taxon>Enterococcaceae</taxon>
        <taxon>Vagococcus</taxon>
    </lineage>
</organism>
<name>A0A429ZAZ9_9ENTE</name>
<evidence type="ECO:0000313" key="1">
    <source>
        <dbReference type="EMBL" id="RST90860.1"/>
    </source>
</evidence>
<accession>A0A429ZAZ9</accession>
<sequence length="337" mass="39913">MNKLMENQVERQNVLNNRFAIKEAEKQFKLKGIEMNGVVYYTRQQIADFFEVDIRTIERLSNDNKEELEKNDLKVLRGKELKEFREKANMQATDIDVGRLVTNLSVSSFRTLINYAMLLTNSEKARSVRSTILDIVIDVMNSKVGGNTKYINQRDEDYVQSVYINENYRKKYTDALNKYLDMGNVKYAIYTDKIYQKIFKERARDYKKILKLEKNDRVRETMYSEIIDLVSSYENGLSEMMQARYIEKGNVKLTSSELDQMIDEFSTMPLWEPLIKKARMKMASRDFAFRNAKHLPLEEYIVPIDEGEYERFIGEKSMELSKRLSMMQDTFDRLKDK</sequence>
<dbReference type="Proteomes" id="UP000288490">
    <property type="component" value="Unassembled WGS sequence"/>
</dbReference>
<keyword evidence="1" id="KW-0238">DNA-binding</keyword>
<dbReference type="AlphaFoldDB" id="A0A429ZAZ9"/>
<reference evidence="1 2" key="1">
    <citation type="submission" date="2017-05" db="EMBL/GenBank/DDBJ databases">
        <title>Vagococcus spp. assemblies.</title>
        <authorList>
            <person name="Gulvik C.A."/>
        </authorList>
    </citation>
    <scope>NUCLEOTIDE SEQUENCE [LARGE SCALE GENOMIC DNA]</scope>
    <source>
        <strain evidence="1 2">SS1994</strain>
    </source>
</reference>